<dbReference type="PANTHER" id="PTHR46796">
    <property type="entry name" value="HTH-TYPE TRANSCRIPTIONAL ACTIVATOR RHAS-RELATED"/>
    <property type="match status" value="1"/>
</dbReference>
<dbReference type="AlphaFoldDB" id="A0A1L2ZNV6"/>
<accession>A0A1L2ZNV6</accession>
<reference evidence="5 6" key="1">
    <citation type="submission" date="2016-11" db="EMBL/GenBank/DDBJ databases">
        <title>Genome sequencing of Zhihengliuella aestuarii B18 antagonistic to Plasmodiophora brassicae.</title>
        <authorList>
            <person name="Luo Y."/>
        </authorList>
    </citation>
    <scope>NUCLEOTIDE SEQUENCE [LARGE SCALE GENOMIC DNA]</scope>
    <source>
        <strain evidence="5 6">B18</strain>
    </source>
</reference>
<dbReference type="SMART" id="SM00342">
    <property type="entry name" value="HTH_ARAC"/>
    <property type="match status" value="1"/>
</dbReference>
<evidence type="ECO:0000256" key="2">
    <source>
        <dbReference type="ARBA" id="ARBA00023125"/>
    </source>
</evidence>
<evidence type="ECO:0000256" key="1">
    <source>
        <dbReference type="ARBA" id="ARBA00023015"/>
    </source>
</evidence>
<evidence type="ECO:0000313" key="5">
    <source>
        <dbReference type="EMBL" id="APF40846.1"/>
    </source>
</evidence>
<dbReference type="InterPro" id="IPR011051">
    <property type="entry name" value="RmlC_Cupin_sf"/>
</dbReference>
<organism evidence="5 6">
    <name type="scientific">Neomicrococcus aestuarii</name>
    <dbReference type="NCBI Taxonomy" id="556325"/>
    <lineage>
        <taxon>Bacteria</taxon>
        <taxon>Bacillati</taxon>
        <taxon>Actinomycetota</taxon>
        <taxon>Actinomycetes</taxon>
        <taxon>Micrococcales</taxon>
        <taxon>Micrococcaceae</taxon>
        <taxon>Neomicrococcus</taxon>
    </lineage>
</organism>
<dbReference type="InterPro" id="IPR050204">
    <property type="entry name" value="AraC_XylS_family_regulators"/>
</dbReference>
<keyword evidence="1" id="KW-0805">Transcription regulation</keyword>
<dbReference type="KEGG" id="nae:BHE16_07265"/>
<dbReference type="GO" id="GO:0043565">
    <property type="term" value="F:sequence-specific DNA binding"/>
    <property type="evidence" value="ECO:0007669"/>
    <property type="project" value="InterPro"/>
</dbReference>
<dbReference type="STRING" id="556325.BHE16_07265"/>
<dbReference type="PROSITE" id="PS01124">
    <property type="entry name" value="HTH_ARAC_FAMILY_2"/>
    <property type="match status" value="1"/>
</dbReference>
<dbReference type="InterPro" id="IPR032783">
    <property type="entry name" value="AraC_lig"/>
</dbReference>
<dbReference type="PANTHER" id="PTHR46796:SF7">
    <property type="entry name" value="ARAC FAMILY TRANSCRIPTIONAL REGULATOR"/>
    <property type="match status" value="1"/>
</dbReference>
<evidence type="ECO:0000313" key="6">
    <source>
        <dbReference type="Proteomes" id="UP000183530"/>
    </source>
</evidence>
<feature type="domain" description="HTH araC/xylS-type" evidence="4">
    <location>
        <begin position="218"/>
        <end position="316"/>
    </location>
</feature>
<dbReference type="InterPro" id="IPR018060">
    <property type="entry name" value="HTH_AraC"/>
</dbReference>
<dbReference type="InterPro" id="IPR009057">
    <property type="entry name" value="Homeodomain-like_sf"/>
</dbReference>
<evidence type="ECO:0000256" key="3">
    <source>
        <dbReference type="ARBA" id="ARBA00023163"/>
    </source>
</evidence>
<dbReference type="Proteomes" id="UP000183530">
    <property type="component" value="Chromosome"/>
</dbReference>
<dbReference type="Gene3D" id="1.10.10.60">
    <property type="entry name" value="Homeodomain-like"/>
    <property type="match status" value="1"/>
</dbReference>
<dbReference type="Pfam" id="PF12833">
    <property type="entry name" value="HTH_18"/>
    <property type="match status" value="1"/>
</dbReference>
<dbReference type="RefSeq" id="WP_071894323.1">
    <property type="nucleotide sequence ID" value="NZ_CP018135.1"/>
</dbReference>
<dbReference type="SUPFAM" id="SSF51182">
    <property type="entry name" value="RmlC-like cupins"/>
    <property type="match status" value="1"/>
</dbReference>
<dbReference type="OrthoDB" id="241790at2"/>
<dbReference type="SUPFAM" id="SSF46689">
    <property type="entry name" value="Homeodomain-like"/>
    <property type="match status" value="2"/>
</dbReference>
<gene>
    <name evidence="5" type="ORF">BHE16_07265</name>
</gene>
<dbReference type="Pfam" id="PF12852">
    <property type="entry name" value="Cupin_6"/>
    <property type="match status" value="1"/>
</dbReference>
<protein>
    <submittedName>
        <fullName evidence="5">AraC family transcriptional regulator</fullName>
    </submittedName>
</protein>
<evidence type="ECO:0000259" key="4">
    <source>
        <dbReference type="PROSITE" id="PS01124"/>
    </source>
</evidence>
<keyword evidence="2" id="KW-0238">DNA-binding</keyword>
<keyword evidence="3" id="KW-0804">Transcription</keyword>
<proteinExistence type="predicted"/>
<keyword evidence="6" id="KW-1185">Reference proteome</keyword>
<dbReference type="GO" id="GO:0003700">
    <property type="term" value="F:DNA-binding transcription factor activity"/>
    <property type="evidence" value="ECO:0007669"/>
    <property type="project" value="InterPro"/>
</dbReference>
<dbReference type="InterPro" id="IPR018062">
    <property type="entry name" value="HTH_AraC-typ_CS"/>
</dbReference>
<dbReference type="EMBL" id="CP018135">
    <property type="protein sequence ID" value="APF40846.1"/>
    <property type="molecule type" value="Genomic_DNA"/>
</dbReference>
<sequence>MDRIPRGEGQDRLARVLHTLRMRSTFYCHAELGEPWALEMPAISNSVSFHVVTAGSCWLRVPGAEPLELRAGDLALVPHGLGHDLLSAPDARSGPRVDLLPQKYLSKHYSVLQHGGSGRASQLICGVVTFDDPAARELMRTLPAVLFIGGDTFTASSTIRDTLRLMAGELSHLQPGGEAVATRLADILVVQAIRAWLTSSHDDAASGWLRALHDERVGRVLEAIHENPGDEWNLEGLAQLATMSRSSFSSRFTELVGEAPIAYLTRWRMNVAHSRLLEEDVTVARLAAELGYQSEAAFNRAFARIIGRSPGSLRRRRA</sequence>
<name>A0A1L2ZNV6_9MICC</name>
<dbReference type="PROSITE" id="PS00041">
    <property type="entry name" value="HTH_ARAC_FAMILY_1"/>
    <property type="match status" value="1"/>
</dbReference>